<reference evidence="2" key="1">
    <citation type="submission" date="2014-11" db="EMBL/GenBank/DDBJ databases">
        <authorList>
            <person name="Amaro Gonzalez C."/>
        </authorList>
    </citation>
    <scope>NUCLEOTIDE SEQUENCE</scope>
</reference>
<feature type="compositionally biased region" description="Basic and acidic residues" evidence="1">
    <location>
        <begin position="25"/>
        <end position="35"/>
    </location>
</feature>
<sequence length="35" mass="4169">MEHLRGKKKKNLQPELSSWKRGLMGRREDSTNTKK</sequence>
<reference evidence="2" key="2">
    <citation type="journal article" date="2015" name="Fish Shellfish Immunol.">
        <title>Early steps in the European eel (Anguilla anguilla)-Vibrio vulnificus interaction in the gills: Role of the RtxA13 toxin.</title>
        <authorList>
            <person name="Callol A."/>
            <person name="Pajuelo D."/>
            <person name="Ebbesson L."/>
            <person name="Teles M."/>
            <person name="MacKenzie S."/>
            <person name="Amaro C."/>
        </authorList>
    </citation>
    <scope>NUCLEOTIDE SEQUENCE</scope>
</reference>
<dbReference type="EMBL" id="GBXM01023869">
    <property type="protein sequence ID" value="JAH84708.1"/>
    <property type="molecule type" value="Transcribed_RNA"/>
</dbReference>
<proteinExistence type="predicted"/>
<protein>
    <submittedName>
        <fullName evidence="2">Uncharacterized protein</fullName>
    </submittedName>
</protein>
<accession>A0A0E9W5E7</accession>
<name>A0A0E9W5E7_ANGAN</name>
<feature type="compositionally biased region" description="Basic residues" evidence="1">
    <location>
        <begin position="1"/>
        <end position="11"/>
    </location>
</feature>
<dbReference type="AlphaFoldDB" id="A0A0E9W5E7"/>
<feature type="region of interest" description="Disordered" evidence="1">
    <location>
        <begin position="1"/>
        <end position="35"/>
    </location>
</feature>
<evidence type="ECO:0000256" key="1">
    <source>
        <dbReference type="SAM" id="MobiDB-lite"/>
    </source>
</evidence>
<organism evidence="2">
    <name type="scientific">Anguilla anguilla</name>
    <name type="common">European freshwater eel</name>
    <name type="synonym">Muraena anguilla</name>
    <dbReference type="NCBI Taxonomy" id="7936"/>
    <lineage>
        <taxon>Eukaryota</taxon>
        <taxon>Metazoa</taxon>
        <taxon>Chordata</taxon>
        <taxon>Craniata</taxon>
        <taxon>Vertebrata</taxon>
        <taxon>Euteleostomi</taxon>
        <taxon>Actinopterygii</taxon>
        <taxon>Neopterygii</taxon>
        <taxon>Teleostei</taxon>
        <taxon>Anguilliformes</taxon>
        <taxon>Anguillidae</taxon>
        <taxon>Anguilla</taxon>
    </lineage>
</organism>
<evidence type="ECO:0000313" key="2">
    <source>
        <dbReference type="EMBL" id="JAH84708.1"/>
    </source>
</evidence>